<dbReference type="Proteomes" id="UP001438707">
    <property type="component" value="Unassembled WGS sequence"/>
</dbReference>
<dbReference type="EMBL" id="JALJOS010000100">
    <property type="protein sequence ID" value="KAK9816002.1"/>
    <property type="molecule type" value="Genomic_DNA"/>
</dbReference>
<organism evidence="2 3">
    <name type="scientific">Apatococcus lobatus</name>
    <dbReference type="NCBI Taxonomy" id="904363"/>
    <lineage>
        <taxon>Eukaryota</taxon>
        <taxon>Viridiplantae</taxon>
        <taxon>Chlorophyta</taxon>
        <taxon>core chlorophytes</taxon>
        <taxon>Trebouxiophyceae</taxon>
        <taxon>Chlorellales</taxon>
        <taxon>Chlorellaceae</taxon>
        <taxon>Apatococcus</taxon>
    </lineage>
</organism>
<sequence>MKEPFHSASATCLFITKSREFRAHRRPKHRRLPKWSVARRSHGRPWALAAIGASVSVTSEARNVIFEDVSVESPTRHPGAAPLRPLDDSQPGVPEQTQEEARCQLWRPIQTRWSRVGAHHPDVGTILP</sequence>
<name>A0AAW1Q479_9CHLO</name>
<gene>
    <name evidence="2" type="ORF">WJX74_010306</name>
</gene>
<feature type="region of interest" description="Disordered" evidence="1">
    <location>
        <begin position="72"/>
        <end position="99"/>
    </location>
</feature>
<reference evidence="2 3" key="1">
    <citation type="journal article" date="2024" name="Nat. Commun.">
        <title>Phylogenomics reveals the evolutionary origins of lichenization in chlorophyte algae.</title>
        <authorList>
            <person name="Puginier C."/>
            <person name="Libourel C."/>
            <person name="Otte J."/>
            <person name="Skaloud P."/>
            <person name="Haon M."/>
            <person name="Grisel S."/>
            <person name="Petersen M."/>
            <person name="Berrin J.G."/>
            <person name="Delaux P.M."/>
            <person name="Dal Grande F."/>
            <person name="Keller J."/>
        </authorList>
    </citation>
    <scope>NUCLEOTIDE SEQUENCE [LARGE SCALE GENOMIC DNA]</scope>
    <source>
        <strain evidence="2 3">SAG 2145</strain>
    </source>
</reference>
<evidence type="ECO:0000313" key="2">
    <source>
        <dbReference type="EMBL" id="KAK9816002.1"/>
    </source>
</evidence>
<keyword evidence="3" id="KW-1185">Reference proteome</keyword>
<proteinExistence type="predicted"/>
<comment type="caution">
    <text evidence="2">The sequence shown here is derived from an EMBL/GenBank/DDBJ whole genome shotgun (WGS) entry which is preliminary data.</text>
</comment>
<accession>A0AAW1Q479</accession>
<protein>
    <submittedName>
        <fullName evidence="2">Uncharacterized protein</fullName>
    </submittedName>
</protein>
<evidence type="ECO:0000313" key="3">
    <source>
        <dbReference type="Proteomes" id="UP001438707"/>
    </source>
</evidence>
<evidence type="ECO:0000256" key="1">
    <source>
        <dbReference type="SAM" id="MobiDB-lite"/>
    </source>
</evidence>
<dbReference type="AlphaFoldDB" id="A0AAW1Q479"/>